<dbReference type="Proteomes" id="UP000000723">
    <property type="component" value="Chromosome"/>
</dbReference>
<dbReference type="RefSeq" id="WP_012573176.1">
    <property type="nucleotide sequence ID" value="NC_011565.1"/>
</dbReference>
<dbReference type="KEGG" id="aps:CFPG_152"/>
<name>B6YQE3_AZOPC</name>
<keyword evidence="2" id="KW-1185">Reference proteome</keyword>
<accession>B6YQE3</accession>
<reference evidence="2" key="1">
    <citation type="journal article" date="2008" name="Science">
        <title>Genome of an endosymbiont coupling N2 fixation to cellulolysis within RT protist cells in termite gut.</title>
        <authorList>
            <person name="Hongoh Y."/>
            <person name="Sharma V.K."/>
            <person name="Prakash T."/>
            <person name="Noda S."/>
            <person name="Toh H."/>
            <person name="Taylor T.D."/>
            <person name="Kudo T."/>
            <person name="Sakaki Y."/>
            <person name="Toyoda A."/>
            <person name="Hattori M."/>
            <person name="Ohkuma M."/>
        </authorList>
    </citation>
    <scope>NUCLEOTIDE SEQUENCE [LARGE SCALE GENOMIC DNA]</scope>
</reference>
<gene>
    <name evidence="1" type="ordered locus">CFPG_152</name>
</gene>
<dbReference type="HOGENOM" id="CLU_1871164_0_0_10"/>
<evidence type="ECO:0000313" key="1">
    <source>
        <dbReference type="EMBL" id="BAG83415.1"/>
    </source>
</evidence>
<dbReference type="AlphaFoldDB" id="B6YQE3"/>
<organism evidence="1 2">
    <name type="scientific">Azobacteroides pseudotrichonymphae genomovar. CFP2</name>
    <dbReference type="NCBI Taxonomy" id="511995"/>
    <lineage>
        <taxon>Bacteria</taxon>
        <taxon>Pseudomonadati</taxon>
        <taxon>Bacteroidota</taxon>
        <taxon>Bacteroidia</taxon>
        <taxon>Bacteroidales</taxon>
        <taxon>Candidatus Azobacteroides</taxon>
    </lineage>
</organism>
<dbReference type="EMBL" id="AP010656">
    <property type="protein sequence ID" value="BAG83415.1"/>
    <property type="molecule type" value="Genomic_DNA"/>
</dbReference>
<dbReference type="OrthoDB" id="9812921at2"/>
<sequence length="136" mass="15501">MKKLKLLLILFLILFAIKGVSQSGKESVRAEITDNISKSGELKIGEYQNCPCQKSFDFFMETAYKNLNKYDPYWIAKPVGIEDALKTILPILLANADWVTKPVGIESVLKTIFIKGRLDKESIAENDLIWTLKYKK</sequence>
<protein>
    <submittedName>
        <fullName evidence="1">Uncharacterized protein</fullName>
    </submittedName>
</protein>
<proteinExistence type="predicted"/>
<evidence type="ECO:0000313" key="2">
    <source>
        <dbReference type="Proteomes" id="UP000000723"/>
    </source>
</evidence>
<dbReference type="STRING" id="511995.CFPG_152"/>